<dbReference type="AlphaFoldDB" id="A0A9P5WXX6"/>
<gene>
    <name evidence="2" type="ORF">P691DRAFT_689709</name>
</gene>
<comment type="caution">
    <text evidence="2">The sequence shown here is derived from an EMBL/GenBank/DDBJ whole genome shotgun (WGS) entry which is preliminary data.</text>
</comment>
<evidence type="ECO:0000259" key="1">
    <source>
        <dbReference type="Pfam" id="PF03184"/>
    </source>
</evidence>
<protein>
    <recommendedName>
        <fullName evidence="1">DDE-1 domain-containing protein</fullName>
    </recommendedName>
</protein>
<evidence type="ECO:0000313" key="2">
    <source>
        <dbReference type="EMBL" id="KAF9439805.1"/>
    </source>
</evidence>
<dbReference type="Proteomes" id="UP000807342">
    <property type="component" value="Unassembled WGS sequence"/>
</dbReference>
<dbReference type="EMBL" id="MU153388">
    <property type="protein sequence ID" value="KAF9439805.1"/>
    <property type="molecule type" value="Genomic_DNA"/>
</dbReference>
<dbReference type="OrthoDB" id="2917041at2759"/>
<keyword evidence="3" id="KW-1185">Reference proteome</keyword>
<feature type="non-terminal residue" evidence="2">
    <location>
        <position position="1"/>
    </location>
</feature>
<reference evidence="2" key="1">
    <citation type="submission" date="2020-11" db="EMBL/GenBank/DDBJ databases">
        <authorList>
            <consortium name="DOE Joint Genome Institute"/>
            <person name="Ahrendt S."/>
            <person name="Riley R."/>
            <person name="Andreopoulos W."/>
            <person name="Labutti K."/>
            <person name="Pangilinan J."/>
            <person name="Ruiz-Duenas F.J."/>
            <person name="Barrasa J.M."/>
            <person name="Sanchez-Garcia M."/>
            <person name="Camarero S."/>
            <person name="Miyauchi S."/>
            <person name="Serrano A."/>
            <person name="Linde D."/>
            <person name="Babiker R."/>
            <person name="Drula E."/>
            <person name="Ayuso-Fernandez I."/>
            <person name="Pacheco R."/>
            <person name="Padilla G."/>
            <person name="Ferreira P."/>
            <person name="Barriuso J."/>
            <person name="Kellner H."/>
            <person name="Castanera R."/>
            <person name="Alfaro M."/>
            <person name="Ramirez L."/>
            <person name="Pisabarro A.G."/>
            <person name="Kuo A."/>
            <person name="Tritt A."/>
            <person name="Lipzen A."/>
            <person name="He G."/>
            <person name="Yan M."/>
            <person name="Ng V."/>
            <person name="Cullen D."/>
            <person name="Martin F."/>
            <person name="Rosso M.-N."/>
            <person name="Henrissat B."/>
            <person name="Hibbett D."/>
            <person name="Martinez A.T."/>
            <person name="Grigoriev I.V."/>
        </authorList>
    </citation>
    <scope>NUCLEOTIDE SEQUENCE</scope>
    <source>
        <strain evidence="2">MF-IS2</strain>
    </source>
</reference>
<name>A0A9P5WXX6_9AGAR</name>
<dbReference type="Pfam" id="PF03184">
    <property type="entry name" value="DDE_1"/>
    <property type="match status" value="1"/>
</dbReference>
<accession>A0A9P5WXX6</accession>
<dbReference type="InterPro" id="IPR004875">
    <property type="entry name" value="DDE_SF_endonuclease_dom"/>
</dbReference>
<sequence length="172" mass="19565">FHDCHSDVLQTHWSKSLDTQHPHALNPDVKQAWFELFKKHIVDNQISPEHIYGMDESGFTPSHGGKERVYGHQGTKTQHKQGGANHENVTALATICADGSFLHPMLIYKGKNFMTKWSNNNVACAIICHSPNGWTDGELAQNWIEQDFDPQTWENVMLEANSLQATQEISWR</sequence>
<feature type="domain" description="DDE-1" evidence="1">
    <location>
        <begin position="90"/>
        <end position="158"/>
    </location>
</feature>
<evidence type="ECO:0000313" key="3">
    <source>
        <dbReference type="Proteomes" id="UP000807342"/>
    </source>
</evidence>
<proteinExistence type="predicted"/>
<dbReference type="GO" id="GO:0003676">
    <property type="term" value="F:nucleic acid binding"/>
    <property type="evidence" value="ECO:0007669"/>
    <property type="project" value="InterPro"/>
</dbReference>
<organism evidence="2 3">
    <name type="scientific">Macrolepiota fuliginosa MF-IS2</name>
    <dbReference type="NCBI Taxonomy" id="1400762"/>
    <lineage>
        <taxon>Eukaryota</taxon>
        <taxon>Fungi</taxon>
        <taxon>Dikarya</taxon>
        <taxon>Basidiomycota</taxon>
        <taxon>Agaricomycotina</taxon>
        <taxon>Agaricomycetes</taxon>
        <taxon>Agaricomycetidae</taxon>
        <taxon>Agaricales</taxon>
        <taxon>Agaricineae</taxon>
        <taxon>Agaricaceae</taxon>
        <taxon>Macrolepiota</taxon>
    </lineage>
</organism>